<dbReference type="InterPro" id="IPR000847">
    <property type="entry name" value="LysR_HTH_N"/>
</dbReference>
<accession>A0A934QSA1</accession>
<dbReference type="Gene3D" id="1.10.10.10">
    <property type="entry name" value="Winged helix-like DNA-binding domain superfamily/Winged helix DNA-binding domain"/>
    <property type="match status" value="1"/>
</dbReference>
<dbReference type="InterPro" id="IPR036390">
    <property type="entry name" value="WH_DNA-bd_sf"/>
</dbReference>
<proteinExistence type="inferred from homology"/>
<protein>
    <submittedName>
        <fullName evidence="6">LysR family transcriptional regulator</fullName>
    </submittedName>
</protein>
<dbReference type="PROSITE" id="PS50931">
    <property type="entry name" value="HTH_LYSR"/>
    <property type="match status" value="1"/>
</dbReference>
<dbReference type="InterPro" id="IPR036388">
    <property type="entry name" value="WH-like_DNA-bd_sf"/>
</dbReference>
<dbReference type="SUPFAM" id="SSF46785">
    <property type="entry name" value="Winged helix' DNA-binding domain"/>
    <property type="match status" value="1"/>
</dbReference>
<comment type="caution">
    <text evidence="6">The sequence shown here is derived from an EMBL/GenBank/DDBJ whole genome shotgun (WGS) entry which is preliminary data.</text>
</comment>
<evidence type="ECO:0000256" key="3">
    <source>
        <dbReference type="ARBA" id="ARBA00023125"/>
    </source>
</evidence>
<dbReference type="Proteomes" id="UP000635245">
    <property type="component" value="Unassembled WGS sequence"/>
</dbReference>
<evidence type="ECO:0000313" key="6">
    <source>
        <dbReference type="EMBL" id="MBK1784774.1"/>
    </source>
</evidence>
<dbReference type="EMBL" id="JAENJH010000002">
    <property type="protein sequence ID" value="MBK1784774.1"/>
    <property type="molecule type" value="Genomic_DNA"/>
</dbReference>
<reference evidence="6" key="1">
    <citation type="submission" date="2020-12" db="EMBL/GenBank/DDBJ databases">
        <title>Prauserella sp. ASG 168, a novel actinomycete isolated from cave rock.</title>
        <authorList>
            <person name="Suriyachadkun C."/>
        </authorList>
    </citation>
    <scope>NUCLEOTIDE SEQUENCE</scope>
    <source>
        <strain evidence="6">ASG 168</strain>
    </source>
</reference>
<dbReference type="SUPFAM" id="SSF53850">
    <property type="entry name" value="Periplasmic binding protein-like II"/>
    <property type="match status" value="1"/>
</dbReference>
<keyword evidence="3" id="KW-0238">DNA-binding</keyword>
<evidence type="ECO:0000256" key="4">
    <source>
        <dbReference type="ARBA" id="ARBA00023163"/>
    </source>
</evidence>
<name>A0A934QSA1_9PSEU</name>
<sequence length="299" mass="31824">MIDLRRLSVLRAVAHYGTVTAAAKALHLTPSAASQQIRLLGRDLGVALLEPNGRKVRLTGAALGLLSHADAIEARWRLAEAELHATDGEPSGILRIAGFATAMCRFLGPVTALMRERHPALTVRLRETETTRCFDLLLTGGIDLAVVEAIPGNPAAGDQRFEQQPLLDDPFDLLVPAEHPLAKRRCAHLEEVAGEPWIIGAEGDAWLAHVLAACSAAGFSPNVAHEACDASLVASLVDLGLGVALFPRLAQLPPDVDIRRVEVGGTAPSRRFLTCTRRGDREAPSVAAAIATLNEVIAR</sequence>
<comment type="similarity">
    <text evidence="1">Belongs to the LysR transcriptional regulatory family.</text>
</comment>
<dbReference type="GO" id="GO:0003677">
    <property type="term" value="F:DNA binding"/>
    <property type="evidence" value="ECO:0007669"/>
    <property type="project" value="UniProtKB-KW"/>
</dbReference>
<dbReference type="PANTHER" id="PTHR30346:SF29">
    <property type="entry name" value="LYSR SUBSTRATE-BINDING"/>
    <property type="match status" value="1"/>
</dbReference>
<evidence type="ECO:0000256" key="2">
    <source>
        <dbReference type="ARBA" id="ARBA00023015"/>
    </source>
</evidence>
<evidence type="ECO:0000313" key="7">
    <source>
        <dbReference type="Proteomes" id="UP000635245"/>
    </source>
</evidence>
<evidence type="ECO:0000256" key="1">
    <source>
        <dbReference type="ARBA" id="ARBA00009437"/>
    </source>
</evidence>
<dbReference type="Gene3D" id="3.40.190.10">
    <property type="entry name" value="Periplasmic binding protein-like II"/>
    <property type="match status" value="2"/>
</dbReference>
<evidence type="ECO:0000259" key="5">
    <source>
        <dbReference type="PROSITE" id="PS50931"/>
    </source>
</evidence>
<gene>
    <name evidence="6" type="ORF">JHE00_10590</name>
</gene>
<keyword evidence="2" id="KW-0805">Transcription regulation</keyword>
<dbReference type="GO" id="GO:0003700">
    <property type="term" value="F:DNA-binding transcription factor activity"/>
    <property type="evidence" value="ECO:0007669"/>
    <property type="project" value="InterPro"/>
</dbReference>
<organism evidence="6 7">
    <name type="scientific">Prauserella cavernicola</name>
    <dbReference type="NCBI Taxonomy" id="2800127"/>
    <lineage>
        <taxon>Bacteria</taxon>
        <taxon>Bacillati</taxon>
        <taxon>Actinomycetota</taxon>
        <taxon>Actinomycetes</taxon>
        <taxon>Pseudonocardiales</taxon>
        <taxon>Pseudonocardiaceae</taxon>
        <taxon>Prauserella</taxon>
    </lineage>
</organism>
<dbReference type="RefSeq" id="WP_200317412.1">
    <property type="nucleotide sequence ID" value="NZ_JAENJH010000002.1"/>
</dbReference>
<dbReference type="AlphaFoldDB" id="A0A934QSA1"/>
<keyword evidence="4" id="KW-0804">Transcription</keyword>
<dbReference type="GO" id="GO:0032993">
    <property type="term" value="C:protein-DNA complex"/>
    <property type="evidence" value="ECO:0007669"/>
    <property type="project" value="TreeGrafter"/>
</dbReference>
<dbReference type="CDD" id="cd08423">
    <property type="entry name" value="PBP2_LTTR_like_6"/>
    <property type="match status" value="1"/>
</dbReference>
<dbReference type="InterPro" id="IPR005119">
    <property type="entry name" value="LysR_subst-bd"/>
</dbReference>
<keyword evidence="7" id="KW-1185">Reference proteome</keyword>
<dbReference type="PANTHER" id="PTHR30346">
    <property type="entry name" value="TRANSCRIPTIONAL DUAL REGULATOR HCAR-RELATED"/>
    <property type="match status" value="1"/>
</dbReference>
<dbReference type="Pfam" id="PF03466">
    <property type="entry name" value="LysR_substrate"/>
    <property type="match status" value="1"/>
</dbReference>
<dbReference type="Pfam" id="PF00126">
    <property type="entry name" value="HTH_1"/>
    <property type="match status" value="1"/>
</dbReference>
<feature type="domain" description="HTH lysR-type" evidence="5">
    <location>
        <begin position="2"/>
        <end position="59"/>
    </location>
</feature>